<reference evidence="2" key="1">
    <citation type="submission" date="2023-03" db="EMBL/GenBank/DDBJ databases">
        <title>Stygiobacter electus gen. nov., sp. nov., facultatively anaerobic thermotolerant bacterium of the class Ignavibacteria from a well of Yessentuki mineral water deposit.</title>
        <authorList>
            <person name="Podosokorskaya O.A."/>
            <person name="Elcheninov A.G."/>
            <person name="Petrova N.F."/>
            <person name="Zavarzina D.G."/>
            <person name="Kublanov I.V."/>
            <person name="Merkel A.Y."/>
        </authorList>
    </citation>
    <scope>NUCLEOTIDE SEQUENCE</scope>
    <source>
        <strain evidence="2">09-Me</strain>
    </source>
</reference>
<dbReference type="InterPro" id="IPR051396">
    <property type="entry name" value="Bact_Antivir_Def_Nuclease"/>
</dbReference>
<evidence type="ECO:0000313" key="2">
    <source>
        <dbReference type="EMBL" id="MDF1612891.1"/>
    </source>
</evidence>
<dbReference type="SUPFAM" id="SSF52540">
    <property type="entry name" value="P-loop containing nucleoside triphosphate hydrolases"/>
    <property type="match status" value="1"/>
</dbReference>
<dbReference type="RefSeq" id="WP_321536662.1">
    <property type="nucleotide sequence ID" value="NZ_JARGDL010000020.1"/>
</dbReference>
<dbReference type="EMBL" id="JARGDL010000020">
    <property type="protein sequence ID" value="MDF1612891.1"/>
    <property type="molecule type" value="Genomic_DNA"/>
</dbReference>
<dbReference type="InterPro" id="IPR027417">
    <property type="entry name" value="P-loop_NTPase"/>
</dbReference>
<feature type="domain" description="Endonuclease GajA/Old nuclease/RecF-like AAA" evidence="1">
    <location>
        <begin position="1"/>
        <end position="79"/>
    </location>
</feature>
<dbReference type="InterPro" id="IPR041685">
    <property type="entry name" value="AAA_GajA/Old/RecF-like"/>
</dbReference>
<dbReference type="Pfam" id="PF13175">
    <property type="entry name" value="AAA_15"/>
    <property type="match status" value="1"/>
</dbReference>
<proteinExistence type="predicted"/>
<dbReference type="AlphaFoldDB" id="A0AAE3NZF6"/>
<dbReference type="PANTHER" id="PTHR43581">
    <property type="entry name" value="ATP/GTP PHOSPHATASE"/>
    <property type="match status" value="1"/>
</dbReference>
<evidence type="ECO:0000259" key="1">
    <source>
        <dbReference type="Pfam" id="PF13175"/>
    </source>
</evidence>
<organism evidence="2 3">
    <name type="scientific">Stygiobacter electus</name>
    <dbReference type="NCBI Taxonomy" id="3032292"/>
    <lineage>
        <taxon>Bacteria</taxon>
        <taxon>Pseudomonadati</taxon>
        <taxon>Ignavibacteriota</taxon>
        <taxon>Ignavibacteria</taxon>
        <taxon>Ignavibacteriales</taxon>
        <taxon>Melioribacteraceae</taxon>
        <taxon>Stygiobacter</taxon>
    </lineage>
</organism>
<gene>
    <name evidence="2" type="ORF">P0M35_12070</name>
</gene>
<dbReference type="Proteomes" id="UP001221302">
    <property type="component" value="Unassembled WGS sequence"/>
</dbReference>
<comment type="caution">
    <text evidence="2">The sequence shown here is derived from an EMBL/GenBank/DDBJ whole genome shotgun (WGS) entry which is preliminary data.</text>
</comment>
<dbReference type="PANTHER" id="PTHR43581:SF4">
    <property type="entry name" value="ATP_GTP PHOSPHATASE"/>
    <property type="match status" value="1"/>
</dbReference>
<evidence type="ECO:0000313" key="3">
    <source>
        <dbReference type="Proteomes" id="UP001221302"/>
    </source>
</evidence>
<accession>A0AAE3NZF6</accession>
<sequence length="84" mass="9645">MKISKIFLENFRGFYDLNTIEINDFAVLFGKNDKGKSTILEAIDILINEGKGTVKIEKDDLNVKAKSENIDEFRIGIEFENFPE</sequence>
<keyword evidence="3" id="KW-1185">Reference proteome</keyword>
<name>A0AAE3NZF6_9BACT</name>
<protein>
    <submittedName>
        <fullName evidence="2">AAA family ATPase</fullName>
    </submittedName>
</protein>
<dbReference type="Gene3D" id="3.40.50.300">
    <property type="entry name" value="P-loop containing nucleotide triphosphate hydrolases"/>
    <property type="match status" value="1"/>
</dbReference>